<dbReference type="EC" id="4.3.1.18" evidence="11"/>
<reference evidence="15" key="1">
    <citation type="journal article" date="2023" name="Mol. Phylogenet. Evol.">
        <title>Genome-scale phylogeny and comparative genomics of the fungal order Sordariales.</title>
        <authorList>
            <person name="Hensen N."/>
            <person name="Bonometti L."/>
            <person name="Westerberg I."/>
            <person name="Brannstrom I.O."/>
            <person name="Guillou S."/>
            <person name="Cros-Aarteil S."/>
            <person name="Calhoun S."/>
            <person name="Haridas S."/>
            <person name="Kuo A."/>
            <person name="Mondo S."/>
            <person name="Pangilinan J."/>
            <person name="Riley R."/>
            <person name="LaButti K."/>
            <person name="Andreopoulos B."/>
            <person name="Lipzen A."/>
            <person name="Chen C."/>
            <person name="Yan M."/>
            <person name="Daum C."/>
            <person name="Ng V."/>
            <person name="Clum A."/>
            <person name="Steindorff A."/>
            <person name="Ohm R.A."/>
            <person name="Martin F."/>
            <person name="Silar P."/>
            <person name="Natvig D.O."/>
            <person name="Lalanne C."/>
            <person name="Gautier V."/>
            <person name="Ament-Velasquez S.L."/>
            <person name="Kruys A."/>
            <person name="Hutchinson M.I."/>
            <person name="Powell A.J."/>
            <person name="Barry K."/>
            <person name="Miller A.N."/>
            <person name="Grigoriev I.V."/>
            <person name="Debuchy R."/>
            <person name="Gladieux P."/>
            <person name="Hiltunen Thoren M."/>
            <person name="Johannesson H."/>
        </authorList>
    </citation>
    <scope>NUCLEOTIDE SEQUENCE</scope>
    <source>
        <strain evidence="15">SMH4131-1</strain>
    </source>
</reference>
<evidence type="ECO:0000259" key="14">
    <source>
        <dbReference type="SMART" id="SM01119"/>
    </source>
</evidence>
<comment type="similarity">
    <text evidence="3">Belongs to the DSD1 family.</text>
</comment>
<evidence type="ECO:0000256" key="4">
    <source>
        <dbReference type="ARBA" id="ARBA00022575"/>
    </source>
</evidence>
<keyword evidence="7" id="KW-0663">Pyridoxal phosphate</keyword>
<evidence type="ECO:0000256" key="12">
    <source>
        <dbReference type="ARBA" id="ARBA00069616"/>
    </source>
</evidence>
<proteinExistence type="inferred from homology"/>
<keyword evidence="4" id="KW-0216">Detoxification</keyword>
<dbReference type="InterPro" id="IPR042208">
    <property type="entry name" value="D-ser_dehydrat-like_sf"/>
</dbReference>
<comment type="cofactor">
    <cofactor evidence="1">
        <name>pyridoxal 5'-phosphate</name>
        <dbReference type="ChEBI" id="CHEBI:597326"/>
    </cofactor>
</comment>
<dbReference type="InterPro" id="IPR051466">
    <property type="entry name" value="D-amino_acid_metab_enzyme"/>
</dbReference>
<keyword evidence="8" id="KW-0456">Lyase</keyword>
<accession>A0AAE0J3J5</accession>
<evidence type="ECO:0000256" key="2">
    <source>
        <dbReference type="ARBA" id="ARBA00001947"/>
    </source>
</evidence>
<dbReference type="Pfam" id="PF14031">
    <property type="entry name" value="D-ser_dehydrat"/>
    <property type="match status" value="1"/>
</dbReference>
<sequence>MAANPPTTDLKEQLKARFVGRSLSAINTPAAVLDLAKVQVNCERMLDATDKLKLSWRAHIKSHKTTELTRLQVGDERTTPVSIITSTVIEAENILPLLQEYQSKGRNVNLLFAFPLFPSAVSRLARFSSQLGPSSLSVMVDHPDQLPSVAAITHSSSHAPLVFIKIDANYGRAGVVQNSPACAQLIDAVLAAEEAGKCVLHGVYCHAGQSYGAREDWAAMHALAAEFAELSKVATLVRAKSPGHPLVLSVGATPTATTIQHPTFFGATAAVETGSSAPTQEIERLFAELKRDGFTLEVHAGVYPTLDLQQLATHARDSSLMMYEDIAISVLAEVASIYPGRGAQGTTEALINAGCLALGREPVTDKGAVPGRDFSGWGILMPWGDGLEDNPTPGPEFPRVHGGWQVGKISQEHGILVWKGSKEDELPLRIGQKVRVWPNHSCIAGACFDWYLIVDSRNKGREDEVVDVWPRWRGW</sequence>
<dbReference type="InterPro" id="IPR029066">
    <property type="entry name" value="PLP-binding_barrel"/>
</dbReference>
<dbReference type="Gene3D" id="2.40.37.20">
    <property type="entry name" value="D-serine dehydratase-like domain"/>
    <property type="match status" value="1"/>
</dbReference>
<evidence type="ECO:0000256" key="10">
    <source>
        <dbReference type="ARBA" id="ARBA00055764"/>
    </source>
</evidence>
<keyword evidence="6" id="KW-0862">Zinc</keyword>
<evidence type="ECO:0000256" key="3">
    <source>
        <dbReference type="ARBA" id="ARBA00005323"/>
    </source>
</evidence>
<evidence type="ECO:0000256" key="11">
    <source>
        <dbReference type="ARBA" id="ARBA00066349"/>
    </source>
</evidence>
<evidence type="ECO:0000256" key="1">
    <source>
        <dbReference type="ARBA" id="ARBA00001933"/>
    </source>
</evidence>
<dbReference type="SMART" id="SM01119">
    <property type="entry name" value="D-ser_dehydrat"/>
    <property type="match status" value="1"/>
</dbReference>
<feature type="domain" description="D-serine dehydratase-like" evidence="14">
    <location>
        <begin position="327"/>
        <end position="455"/>
    </location>
</feature>
<evidence type="ECO:0000256" key="8">
    <source>
        <dbReference type="ARBA" id="ARBA00023239"/>
    </source>
</evidence>
<name>A0AAE0J3J5_9PEZI</name>
<keyword evidence="16" id="KW-1185">Reference proteome</keyword>
<dbReference type="InterPro" id="IPR026956">
    <property type="entry name" value="D-ser_dehydrat-like_dom"/>
</dbReference>
<evidence type="ECO:0000313" key="16">
    <source>
        <dbReference type="Proteomes" id="UP001286456"/>
    </source>
</evidence>
<dbReference type="GO" id="GO:0036088">
    <property type="term" value="P:D-serine catabolic process"/>
    <property type="evidence" value="ECO:0007669"/>
    <property type="project" value="TreeGrafter"/>
</dbReference>
<evidence type="ECO:0000256" key="5">
    <source>
        <dbReference type="ARBA" id="ARBA00022723"/>
    </source>
</evidence>
<dbReference type="GO" id="GO:0008721">
    <property type="term" value="F:D-serine ammonia-lyase activity"/>
    <property type="evidence" value="ECO:0007669"/>
    <property type="project" value="UniProtKB-EC"/>
</dbReference>
<evidence type="ECO:0000256" key="9">
    <source>
        <dbReference type="ARBA" id="ARBA00051198"/>
    </source>
</evidence>
<dbReference type="SUPFAM" id="SSF51419">
    <property type="entry name" value="PLP-binding barrel"/>
    <property type="match status" value="1"/>
</dbReference>
<dbReference type="Gene3D" id="3.20.20.10">
    <property type="entry name" value="Alanine racemase"/>
    <property type="match status" value="1"/>
</dbReference>
<dbReference type="Pfam" id="PF01168">
    <property type="entry name" value="Ala_racemase_N"/>
    <property type="match status" value="1"/>
</dbReference>
<dbReference type="EMBL" id="JAUEPO010000001">
    <property type="protein sequence ID" value="KAK3335985.1"/>
    <property type="molecule type" value="Genomic_DNA"/>
</dbReference>
<dbReference type="GO" id="GO:0046872">
    <property type="term" value="F:metal ion binding"/>
    <property type="evidence" value="ECO:0007669"/>
    <property type="project" value="UniProtKB-KW"/>
</dbReference>
<dbReference type="FunFam" id="3.20.20.10:FF:000016">
    <property type="entry name" value="D-serine dehydratase"/>
    <property type="match status" value="1"/>
</dbReference>
<dbReference type="PANTHER" id="PTHR28004">
    <property type="entry name" value="ZGC:162816-RELATED"/>
    <property type="match status" value="1"/>
</dbReference>
<organism evidence="15 16">
    <name type="scientific">Cercophora scortea</name>
    <dbReference type="NCBI Taxonomy" id="314031"/>
    <lineage>
        <taxon>Eukaryota</taxon>
        <taxon>Fungi</taxon>
        <taxon>Dikarya</taxon>
        <taxon>Ascomycota</taxon>
        <taxon>Pezizomycotina</taxon>
        <taxon>Sordariomycetes</taxon>
        <taxon>Sordariomycetidae</taxon>
        <taxon>Sordariales</taxon>
        <taxon>Lasiosphaeriaceae</taxon>
        <taxon>Cercophora</taxon>
    </lineage>
</organism>
<dbReference type="PANTHER" id="PTHR28004:SF2">
    <property type="entry name" value="D-SERINE DEHYDRATASE"/>
    <property type="match status" value="1"/>
</dbReference>
<evidence type="ECO:0000256" key="13">
    <source>
        <dbReference type="ARBA" id="ARBA00075219"/>
    </source>
</evidence>
<comment type="function">
    <text evidence="10">Catalyzes the conversion of D-serine to pyruvate and ammonia. May play a role in D-serine detoxification.</text>
</comment>
<comment type="catalytic activity">
    <reaction evidence="9">
        <text>D-serine = pyruvate + NH4(+)</text>
        <dbReference type="Rhea" id="RHEA:13977"/>
        <dbReference type="ChEBI" id="CHEBI:15361"/>
        <dbReference type="ChEBI" id="CHEBI:28938"/>
        <dbReference type="ChEBI" id="CHEBI:35247"/>
        <dbReference type="EC" id="4.3.1.18"/>
    </reaction>
    <physiologicalReaction direction="left-to-right" evidence="9">
        <dbReference type="Rhea" id="RHEA:13978"/>
    </physiologicalReaction>
</comment>
<gene>
    <name evidence="15" type="ORF">B0T19DRAFT_408128</name>
</gene>
<comment type="cofactor">
    <cofactor evidence="2">
        <name>Zn(2+)</name>
        <dbReference type="ChEBI" id="CHEBI:29105"/>
    </cofactor>
</comment>
<keyword evidence="5" id="KW-0479">Metal-binding</keyword>
<evidence type="ECO:0000313" key="15">
    <source>
        <dbReference type="EMBL" id="KAK3335985.1"/>
    </source>
</evidence>
<dbReference type="InterPro" id="IPR001608">
    <property type="entry name" value="Ala_racemase_N"/>
</dbReference>
<dbReference type="Proteomes" id="UP001286456">
    <property type="component" value="Unassembled WGS sequence"/>
</dbReference>
<comment type="caution">
    <text evidence="15">The sequence shown here is derived from an EMBL/GenBank/DDBJ whole genome shotgun (WGS) entry which is preliminary data.</text>
</comment>
<protein>
    <recommendedName>
        <fullName evidence="12">D-serine dehydratase</fullName>
        <ecNumber evidence="11">4.3.1.18</ecNumber>
    </recommendedName>
    <alternativeName>
        <fullName evidence="13">D-serine deaminase</fullName>
    </alternativeName>
</protein>
<evidence type="ECO:0000256" key="6">
    <source>
        <dbReference type="ARBA" id="ARBA00022833"/>
    </source>
</evidence>
<dbReference type="GO" id="GO:0009636">
    <property type="term" value="P:response to toxic substance"/>
    <property type="evidence" value="ECO:0007669"/>
    <property type="project" value="UniProtKB-KW"/>
</dbReference>
<reference evidence="15" key="2">
    <citation type="submission" date="2023-06" db="EMBL/GenBank/DDBJ databases">
        <authorList>
            <consortium name="Lawrence Berkeley National Laboratory"/>
            <person name="Haridas S."/>
            <person name="Hensen N."/>
            <person name="Bonometti L."/>
            <person name="Westerberg I."/>
            <person name="Brannstrom I.O."/>
            <person name="Guillou S."/>
            <person name="Cros-Aarteil S."/>
            <person name="Calhoun S."/>
            <person name="Kuo A."/>
            <person name="Mondo S."/>
            <person name="Pangilinan J."/>
            <person name="Riley R."/>
            <person name="Labutti K."/>
            <person name="Andreopoulos B."/>
            <person name="Lipzen A."/>
            <person name="Chen C."/>
            <person name="Yanf M."/>
            <person name="Daum C."/>
            <person name="Ng V."/>
            <person name="Clum A."/>
            <person name="Steindorff A."/>
            <person name="Ohm R."/>
            <person name="Martin F."/>
            <person name="Silar P."/>
            <person name="Natvig D."/>
            <person name="Lalanne C."/>
            <person name="Gautier V."/>
            <person name="Ament-Velasquez S.L."/>
            <person name="Kruys A."/>
            <person name="Hutchinson M.I."/>
            <person name="Powell A.J."/>
            <person name="Barry K."/>
            <person name="Miller A.N."/>
            <person name="Grigoriev I.V."/>
            <person name="Debuchy R."/>
            <person name="Gladieux P."/>
            <person name="Thoren M.H."/>
            <person name="Johannesson H."/>
        </authorList>
    </citation>
    <scope>NUCLEOTIDE SEQUENCE</scope>
    <source>
        <strain evidence="15">SMH4131-1</strain>
    </source>
</reference>
<evidence type="ECO:0000256" key="7">
    <source>
        <dbReference type="ARBA" id="ARBA00022898"/>
    </source>
</evidence>
<dbReference type="AlphaFoldDB" id="A0AAE0J3J5"/>